<accession>A0A7J6Y6V8</accession>
<organism evidence="3 4">
    <name type="scientific">Trypanosoma cruzi</name>
    <dbReference type="NCBI Taxonomy" id="5693"/>
    <lineage>
        <taxon>Eukaryota</taxon>
        <taxon>Discoba</taxon>
        <taxon>Euglenozoa</taxon>
        <taxon>Kinetoplastea</taxon>
        <taxon>Metakinetoplastina</taxon>
        <taxon>Trypanosomatida</taxon>
        <taxon>Trypanosomatidae</taxon>
        <taxon>Trypanosoma</taxon>
        <taxon>Schizotrypanum</taxon>
    </lineage>
</organism>
<evidence type="ECO:0000256" key="1">
    <source>
        <dbReference type="SAM" id="MobiDB-lite"/>
    </source>
</evidence>
<feature type="region of interest" description="Disordered" evidence="1">
    <location>
        <begin position="219"/>
        <end position="259"/>
    </location>
</feature>
<name>A0A7J6Y6V8_TRYCR</name>
<gene>
    <name evidence="3" type="ORF">ECC02_004319</name>
</gene>
<comment type="caution">
    <text evidence="3">The sequence shown here is derived from an EMBL/GenBank/DDBJ whole genome shotgun (WGS) entry which is preliminary data.</text>
</comment>
<feature type="transmembrane region" description="Helical" evidence="2">
    <location>
        <begin position="77"/>
        <end position="99"/>
    </location>
</feature>
<dbReference type="VEuPathDB" id="TriTrypDB:BCY84_08893"/>
<reference evidence="3 4" key="1">
    <citation type="journal article" date="2019" name="Genome Biol. Evol.">
        <title>Nanopore Sequencing Significantly Improves Genome Assembly of the Protozoan Parasite Trypanosoma cruzi.</title>
        <authorList>
            <person name="Diaz-Viraque F."/>
            <person name="Pita S."/>
            <person name="Greif G."/>
            <person name="de Souza R.C.M."/>
            <person name="Iraola G."/>
            <person name="Robello C."/>
        </authorList>
    </citation>
    <scope>NUCLEOTIDE SEQUENCE [LARGE SCALE GENOMIC DNA]</scope>
    <source>
        <strain evidence="3 4">Berenice</strain>
    </source>
</reference>
<keyword evidence="2" id="KW-1133">Transmembrane helix</keyword>
<proteinExistence type="predicted"/>
<keyword evidence="2" id="KW-0812">Transmembrane</keyword>
<keyword evidence="2" id="KW-0472">Membrane</keyword>
<evidence type="ECO:0000313" key="4">
    <source>
        <dbReference type="Proteomes" id="UP000583944"/>
    </source>
</evidence>
<feature type="compositionally biased region" description="Basic and acidic residues" evidence="1">
    <location>
        <begin position="279"/>
        <end position="292"/>
    </location>
</feature>
<feature type="region of interest" description="Disordered" evidence="1">
    <location>
        <begin position="272"/>
        <end position="331"/>
    </location>
</feature>
<evidence type="ECO:0000313" key="3">
    <source>
        <dbReference type="EMBL" id="KAF5222514.1"/>
    </source>
</evidence>
<dbReference type="EMBL" id="JABDHM010000026">
    <property type="protein sequence ID" value="KAF5222514.1"/>
    <property type="molecule type" value="Genomic_DNA"/>
</dbReference>
<protein>
    <submittedName>
        <fullName evidence="3">Uncharacterized protein</fullName>
    </submittedName>
</protein>
<feature type="transmembrane region" description="Helical" evidence="2">
    <location>
        <begin position="105"/>
        <end position="125"/>
    </location>
</feature>
<dbReference type="Proteomes" id="UP000583944">
    <property type="component" value="Unassembled WGS sequence"/>
</dbReference>
<dbReference type="VEuPathDB" id="TriTrypDB:ECC02_004319"/>
<sequence>MAAEANKAKNNYIFSYFIHQTTVDAHKSTRLSAGTHSLHALLYFTAVYASADTASSSGANTHAELLRLPSTSRRRDGARVVVVVGASAVVVVGACVVVVVGAFVVVVVVVVVVGAFVVVVVVVALDVCTLTDSSFSLDGVDSSFHNPWSPTIPFPSPAPGLVWTCDSEDDELKLGRLTSPVAAAHTDGQQHRASTNRAHSRRHVIIVSVVVQWCGADLHSEGHGEQQGRREVRQTHTEGTPHEERAAARHAPYAAHHARHTLQSTAAGTHTHTALPQHQHTDGRGRSKQERHTRLHRMHIRREPSVVSAALTEGTHTHKRRCSAHSNTKAK</sequence>
<dbReference type="AlphaFoldDB" id="A0A7J6Y6V8"/>
<feature type="compositionally biased region" description="Basic and acidic residues" evidence="1">
    <location>
        <begin position="219"/>
        <end position="247"/>
    </location>
</feature>
<feature type="compositionally biased region" description="Basic residues" evidence="1">
    <location>
        <begin position="317"/>
        <end position="331"/>
    </location>
</feature>
<evidence type="ECO:0000256" key="2">
    <source>
        <dbReference type="SAM" id="Phobius"/>
    </source>
</evidence>